<dbReference type="InterPro" id="IPR042099">
    <property type="entry name" value="ANL_N_sf"/>
</dbReference>
<sequence length="545" mass="59917">MPTPVPLTLPSQTPEERRHTIETAAMPTSIGDLLDQAAADSADQLLWTFFDEGTSLTYAQVRRQSRQVGAALAGWGVGQGDRVAVMLPNVPQMPLAWLGLARIGAVMVPVNARYSPRELRYAIENSGATRLIIHSSFADVLGGEMAGVLTPDAIAIAGADGPESWDAKVAAADATACPHPDIDRDDLMNIQYTSGTTGLPKGCMLSHRYWLTSGMSNAWRDGQRFKRILAVTPFSYMDPQWLLLMTMYQRGTLMVGARQSASRFSQWLSQHRIHFCLFPEAATKQPPAAHDADNPVVRANIYGVRASAHAALEARYGLVAREAFGMTEIGSGMYMPMEATDMVGSGSCGIAAPFRTTMIVDDQGQAVATGEVGELLVKGSGMFQGYIGRPDATAEALQDGWFRTGDLFRKDAQGYHYIVGRKKDMIRRSGENIACREVEGVLRDFEAIEEVALIPVPDDLRGEEVKAFVQLQDGFQPDAETVARITAYASRRLASFKVPRYFEFITDMPRTTSFKVAKNELQKARTDHRLGSFDRVDQIWRKDVP</sequence>
<dbReference type="RefSeq" id="WP_051693776.1">
    <property type="nucleotide sequence ID" value="NZ_CP054599.1"/>
</dbReference>
<dbReference type="InterPro" id="IPR000873">
    <property type="entry name" value="AMP-dep_synth/lig_dom"/>
</dbReference>
<keyword evidence="4" id="KW-1185">Reference proteome</keyword>
<evidence type="ECO:0000259" key="1">
    <source>
        <dbReference type="Pfam" id="PF00501"/>
    </source>
</evidence>
<dbReference type="Pfam" id="PF00501">
    <property type="entry name" value="AMP-binding"/>
    <property type="match status" value="1"/>
</dbReference>
<accession>A0A073JIL3</accession>
<dbReference type="Gene3D" id="3.40.50.12780">
    <property type="entry name" value="N-terminal domain of ligase-like"/>
    <property type="match status" value="1"/>
</dbReference>
<evidence type="ECO:0000259" key="2">
    <source>
        <dbReference type="Pfam" id="PF13193"/>
    </source>
</evidence>
<dbReference type="Gene3D" id="3.30.300.30">
    <property type="match status" value="1"/>
</dbReference>
<dbReference type="InterPro" id="IPR045851">
    <property type="entry name" value="AMP-bd_C_sf"/>
</dbReference>
<dbReference type="AlphaFoldDB" id="A0A073JIL3"/>
<dbReference type="GO" id="GO:0016878">
    <property type="term" value="F:acid-thiol ligase activity"/>
    <property type="evidence" value="ECO:0007669"/>
    <property type="project" value="UniProtKB-ARBA"/>
</dbReference>
<dbReference type="GeneID" id="68870069"/>
<gene>
    <name evidence="3" type="ORF">SUH3_00715</name>
</gene>
<organism evidence="3 4">
    <name type="scientific">Pseudosulfitobacter pseudonitzschiae</name>
    <dbReference type="NCBI Taxonomy" id="1402135"/>
    <lineage>
        <taxon>Bacteria</taxon>
        <taxon>Pseudomonadati</taxon>
        <taxon>Pseudomonadota</taxon>
        <taxon>Alphaproteobacteria</taxon>
        <taxon>Rhodobacterales</taxon>
        <taxon>Roseobacteraceae</taxon>
        <taxon>Pseudosulfitobacter</taxon>
    </lineage>
</organism>
<dbReference type="SUPFAM" id="SSF56801">
    <property type="entry name" value="Acetyl-CoA synthetase-like"/>
    <property type="match status" value="1"/>
</dbReference>
<dbReference type="Proteomes" id="UP000027746">
    <property type="component" value="Unassembled WGS sequence"/>
</dbReference>
<dbReference type="PROSITE" id="PS00455">
    <property type="entry name" value="AMP_BINDING"/>
    <property type="match status" value="1"/>
</dbReference>
<protein>
    <submittedName>
        <fullName evidence="3">AMP-binding protein</fullName>
    </submittedName>
</protein>
<feature type="domain" description="AMP-dependent synthetase/ligase" evidence="1">
    <location>
        <begin position="38"/>
        <end position="386"/>
    </location>
</feature>
<name>A0A073JIL3_9RHOB</name>
<reference evidence="3 4" key="1">
    <citation type="submission" date="2014-01" db="EMBL/GenBank/DDBJ databases">
        <title>Sulfitobacter sp. H3 (MCCC 1A00686) Genome Sequencing.</title>
        <authorList>
            <person name="Lai Q."/>
            <person name="Hong Z."/>
        </authorList>
    </citation>
    <scope>NUCLEOTIDE SEQUENCE [LARGE SCALE GENOMIC DNA]</scope>
    <source>
        <strain evidence="3 4">H3</strain>
    </source>
</reference>
<comment type="caution">
    <text evidence="3">The sequence shown here is derived from an EMBL/GenBank/DDBJ whole genome shotgun (WGS) entry which is preliminary data.</text>
</comment>
<dbReference type="PANTHER" id="PTHR43767">
    <property type="entry name" value="LONG-CHAIN-FATTY-ACID--COA LIGASE"/>
    <property type="match status" value="1"/>
</dbReference>
<evidence type="ECO:0000313" key="4">
    <source>
        <dbReference type="Proteomes" id="UP000027746"/>
    </source>
</evidence>
<dbReference type="EMBL" id="JAMD01000001">
    <property type="protein sequence ID" value="KEJ97537.1"/>
    <property type="molecule type" value="Genomic_DNA"/>
</dbReference>
<proteinExistence type="predicted"/>
<dbReference type="PANTHER" id="PTHR43767:SF1">
    <property type="entry name" value="NONRIBOSOMAL PEPTIDE SYNTHASE PES1 (EUROFUNG)-RELATED"/>
    <property type="match status" value="1"/>
</dbReference>
<feature type="domain" description="AMP-binding enzyme C-terminal" evidence="2">
    <location>
        <begin position="437"/>
        <end position="515"/>
    </location>
</feature>
<dbReference type="OrthoDB" id="7315605at2"/>
<dbReference type="Pfam" id="PF13193">
    <property type="entry name" value="AMP-binding_C"/>
    <property type="match status" value="1"/>
</dbReference>
<dbReference type="InterPro" id="IPR020845">
    <property type="entry name" value="AMP-binding_CS"/>
</dbReference>
<dbReference type="InterPro" id="IPR050237">
    <property type="entry name" value="ATP-dep_AMP-bd_enzyme"/>
</dbReference>
<dbReference type="InterPro" id="IPR025110">
    <property type="entry name" value="AMP-bd_C"/>
</dbReference>
<evidence type="ECO:0000313" key="3">
    <source>
        <dbReference type="EMBL" id="KEJ97537.1"/>
    </source>
</evidence>